<dbReference type="EMBL" id="CYXV01000005">
    <property type="protein sequence ID" value="CUM92167.1"/>
    <property type="molecule type" value="Genomic_DNA"/>
</dbReference>
<evidence type="ECO:0000313" key="1">
    <source>
        <dbReference type="EMBL" id="CRL33706.1"/>
    </source>
</evidence>
<reference evidence="1" key="2">
    <citation type="submission" date="2015-05" db="EMBL/GenBank/DDBJ databases">
        <authorList>
            <person name="Wang D.B."/>
            <person name="Wang M."/>
        </authorList>
    </citation>
    <scope>NUCLEOTIDE SEQUENCE [LARGE SCALE GENOMIC DNA]</scope>
    <source>
        <strain evidence="1">M72</strain>
    </source>
</reference>
<dbReference type="STRING" id="301302.ERS852420_01558"/>
<dbReference type="GeneID" id="99748107"/>
<dbReference type="RefSeq" id="WP_022045602.1">
    <property type="nucleotide sequence ID" value="NZ_CP173697.1"/>
</dbReference>
<dbReference type="EMBL" id="CVRR01000005">
    <property type="protein sequence ID" value="CRL33706.1"/>
    <property type="molecule type" value="Genomic_DNA"/>
</dbReference>
<keyword evidence="3" id="KW-1185">Reference proteome</keyword>
<sequence length="116" mass="14107">MIQIRVGKQKKKEKKKIYTENKIGRYVQFLIEREDFLELVASWLLSIEDERMQLLRQFIFEVELSETEELKNVLYQYGSYLTEKNYLERKFFEYMAELVRKMEQNRRAAALPAAIE</sequence>
<accession>A0A0M6WCU8</accession>
<proteinExistence type="predicted"/>
<evidence type="ECO:0000313" key="2">
    <source>
        <dbReference type="EMBL" id="CUM92167.1"/>
    </source>
</evidence>
<name>A0A0M6WCU8_9FIRM</name>
<gene>
    <name evidence="2" type="ORF">ERS852420_01558</name>
    <name evidence="1" type="ORF">M72_02831</name>
</gene>
<evidence type="ECO:0000313" key="4">
    <source>
        <dbReference type="Proteomes" id="UP000095495"/>
    </source>
</evidence>
<protein>
    <submittedName>
        <fullName evidence="1">Uncharacterized protein</fullName>
    </submittedName>
</protein>
<dbReference type="Proteomes" id="UP000095495">
    <property type="component" value="Unassembled WGS sequence"/>
</dbReference>
<reference evidence="3" key="1">
    <citation type="submission" date="2015-05" db="EMBL/GenBank/DDBJ databases">
        <authorList>
            <consortium name="Pathogen Informatics"/>
        </authorList>
    </citation>
    <scope>NUCLEOTIDE SEQUENCE [LARGE SCALE GENOMIC DNA]</scope>
    <source>
        <strain evidence="2 4">2789STDY5608863</strain>
        <strain evidence="3">M72</strain>
    </source>
</reference>
<dbReference type="AlphaFoldDB" id="A0A0M6WCU8"/>
<dbReference type="OrthoDB" id="10000591at2"/>
<evidence type="ECO:0000313" key="3">
    <source>
        <dbReference type="Proteomes" id="UP000049979"/>
    </source>
</evidence>
<organism evidence="1 3">
    <name type="scientific">Roseburia faecis</name>
    <dbReference type="NCBI Taxonomy" id="301302"/>
    <lineage>
        <taxon>Bacteria</taxon>
        <taxon>Bacillati</taxon>
        <taxon>Bacillota</taxon>
        <taxon>Clostridia</taxon>
        <taxon>Lachnospirales</taxon>
        <taxon>Lachnospiraceae</taxon>
        <taxon>Roseburia</taxon>
    </lineage>
</organism>
<dbReference type="Proteomes" id="UP000049979">
    <property type="component" value="Unassembled WGS sequence"/>
</dbReference>